<proteinExistence type="predicted"/>
<dbReference type="EMBL" id="MN739984">
    <property type="protein sequence ID" value="QHT81521.1"/>
    <property type="molecule type" value="Genomic_DNA"/>
</dbReference>
<reference evidence="1" key="1">
    <citation type="journal article" date="2020" name="Nature">
        <title>Giant virus diversity and host interactions through global metagenomics.</title>
        <authorList>
            <person name="Schulz F."/>
            <person name="Roux S."/>
            <person name="Paez-Espino D."/>
            <person name="Jungbluth S."/>
            <person name="Walsh D.A."/>
            <person name="Denef V.J."/>
            <person name="McMahon K.D."/>
            <person name="Konstantinidis K.T."/>
            <person name="Eloe-Fadrosh E.A."/>
            <person name="Kyrpides N.C."/>
            <person name="Woyke T."/>
        </authorList>
    </citation>
    <scope>NUCLEOTIDE SEQUENCE</scope>
    <source>
        <strain evidence="1">GVMAG-M-3300023184-13</strain>
    </source>
</reference>
<sequence>MATNTQDDLPSGEPSPYAIIIKDIRKISNLSVVQAINYSVKCASTQSSYSMQNMSSNAIYIAHLLIGSYIPDGSAFDTTFERHHEFPMIVRRYFLDPIGQLSPQYLDNIADKCDHQFTIYQTLFLIDPEYNSTHNYKLPKQFVNEMDLIIRKIISNLEQPDVSDVSISFDGNVFTLKQMIKITPIGKPSSIIQTTSIIEVFIVPENIDESTITQTLTLAQELFAKRQSESHGEPELRSQCNFLLNIMDFTGSTIVAKRVVSTAKATADIAAYPDMVDKPISITVTSAQPNVFMTHPDCMMQDNQRHFIPVITLTDNGTATARWLNPIHDIDCIAEYAKTKDANPNSYNSWEYLTAAASDRFLKVEVLGLLKLWQVASLSSEISCDDIPIPSGFAFKDLIYGQFIEYSAHNSFIKQLTSRVGTYYKNETLSIIGKLPAILKIFAIDKCDYIANPLESHLTMCPLKDCVQLAAVTILRQMQTILPQLIDFEFNDGEVNILFMCEFLKMHGVYF</sequence>
<organism evidence="1">
    <name type="scientific">viral metagenome</name>
    <dbReference type="NCBI Taxonomy" id="1070528"/>
    <lineage>
        <taxon>unclassified sequences</taxon>
        <taxon>metagenomes</taxon>
        <taxon>organismal metagenomes</taxon>
    </lineage>
</organism>
<dbReference type="AlphaFoldDB" id="A0A6C0HLG8"/>
<name>A0A6C0HLG8_9ZZZZ</name>
<accession>A0A6C0HLG8</accession>
<protein>
    <submittedName>
        <fullName evidence="1">Uncharacterized protein</fullName>
    </submittedName>
</protein>
<evidence type="ECO:0000313" key="1">
    <source>
        <dbReference type="EMBL" id="QHT81521.1"/>
    </source>
</evidence>